<evidence type="ECO:0000256" key="12">
    <source>
        <dbReference type="ARBA" id="ARBA00023139"/>
    </source>
</evidence>
<evidence type="ECO:0000256" key="4">
    <source>
        <dbReference type="ARBA" id="ARBA00022452"/>
    </source>
</evidence>
<dbReference type="Pfam" id="PF22461">
    <property type="entry name" value="SLBB_2"/>
    <property type="match status" value="1"/>
</dbReference>
<evidence type="ECO:0000313" key="18">
    <source>
        <dbReference type="EMBL" id="ETX03866.1"/>
    </source>
</evidence>
<feature type="domain" description="SLBB" evidence="17">
    <location>
        <begin position="475"/>
        <end position="554"/>
    </location>
</feature>
<dbReference type="Proteomes" id="UP000019140">
    <property type="component" value="Unassembled WGS sequence"/>
</dbReference>
<dbReference type="GO" id="GO:0046930">
    <property type="term" value="C:pore complex"/>
    <property type="evidence" value="ECO:0007669"/>
    <property type="project" value="UniProtKB-KW"/>
</dbReference>
<keyword evidence="11" id="KW-0472">Membrane</keyword>
<dbReference type="InterPro" id="IPR054765">
    <property type="entry name" value="SLBB_dom"/>
</dbReference>
<dbReference type="AlphaFoldDB" id="W4M1Q6"/>
<organism evidence="18 19">
    <name type="scientific">Candidatus Entotheonella gemina</name>
    <dbReference type="NCBI Taxonomy" id="1429439"/>
    <lineage>
        <taxon>Bacteria</taxon>
        <taxon>Pseudomonadati</taxon>
        <taxon>Nitrospinota/Tectimicrobiota group</taxon>
        <taxon>Candidatus Tectimicrobiota</taxon>
        <taxon>Candidatus Entotheonellia</taxon>
        <taxon>Candidatus Entotheonellales</taxon>
        <taxon>Candidatus Entotheonellaceae</taxon>
        <taxon>Candidatus Entotheonella</taxon>
    </lineage>
</organism>
<evidence type="ECO:0000256" key="11">
    <source>
        <dbReference type="ARBA" id="ARBA00023136"/>
    </source>
</evidence>
<keyword evidence="3" id="KW-0813">Transport</keyword>
<evidence type="ECO:0000256" key="15">
    <source>
        <dbReference type="SAM" id="MobiDB-lite"/>
    </source>
</evidence>
<reference evidence="18 19" key="1">
    <citation type="journal article" date="2014" name="Nature">
        <title>An environmental bacterial taxon with a large and distinct metabolic repertoire.</title>
        <authorList>
            <person name="Wilson M.C."/>
            <person name="Mori T."/>
            <person name="Ruckert C."/>
            <person name="Uria A.R."/>
            <person name="Helf M.J."/>
            <person name="Takada K."/>
            <person name="Gernert C."/>
            <person name="Steffens U.A."/>
            <person name="Heycke N."/>
            <person name="Schmitt S."/>
            <person name="Rinke C."/>
            <person name="Helfrich E.J."/>
            <person name="Brachmann A.O."/>
            <person name="Gurgui C."/>
            <person name="Wakimoto T."/>
            <person name="Kracht M."/>
            <person name="Crusemann M."/>
            <person name="Hentschel U."/>
            <person name="Abe I."/>
            <person name="Matsunaga S."/>
            <person name="Kalinowski J."/>
            <person name="Takeyama H."/>
            <person name="Piel J."/>
        </authorList>
    </citation>
    <scope>NUCLEOTIDE SEQUENCE [LARGE SCALE GENOMIC DNA]</scope>
    <source>
        <strain evidence="19">TSY2</strain>
    </source>
</reference>
<evidence type="ECO:0000256" key="7">
    <source>
        <dbReference type="ARBA" id="ARBA00022729"/>
    </source>
</evidence>
<keyword evidence="19" id="KW-1185">Reference proteome</keyword>
<evidence type="ECO:0000256" key="3">
    <source>
        <dbReference type="ARBA" id="ARBA00022448"/>
    </source>
</evidence>
<keyword evidence="7" id="KW-0732">Signal</keyword>
<dbReference type="PROSITE" id="PS51257">
    <property type="entry name" value="PROKAR_LIPOPROTEIN"/>
    <property type="match status" value="1"/>
</dbReference>
<feature type="compositionally biased region" description="Pro residues" evidence="15">
    <location>
        <begin position="160"/>
        <end position="172"/>
    </location>
</feature>
<keyword evidence="14" id="KW-0449">Lipoprotein</keyword>
<dbReference type="GO" id="GO:0015159">
    <property type="term" value="F:polysaccharide transmembrane transporter activity"/>
    <property type="evidence" value="ECO:0007669"/>
    <property type="project" value="InterPro"/>
</dbReference>
<dbReference type="Gene3D" id="2.60.40.3500">
    <property type="match status" value="1"/>
</dbReference>
<evidence type="ECO:0000256" key="5">
    <source>
        <dbReference type="ARBA" id="ARBA00022597"/>
    </source>
</evidence>
<keyword evidence="10" id="KW-0626">Porin</keyword>
<keyword evidence="5" id="KW-0762">Sugar transport</keyword>
<comment type="caution">
    <text evidence="18">The sequence shown here is derived from an EMBL/GenBank/DDBJ whole genome shotgun (WGS) entry which is preliminary data.</text>
</comment>
<keyword evidence="12" id="KW-0564">Palmitate</keyword>
<evidence type="ECO:0000256" key="10">
    <source>
        <dbReference type="ARBA" id="ARBA00023114"/>
    </source>
</evidence>
<dbReference type="PANTHER" id="PTHR33619:SF3">
    <property type="entry name" value="POLYSACCHARIDE EXPORT PROTEIN GFCE-RELATED"/>
    <property type="match status" value="1"/>
</dbReference>
<evidence type="ECO:0000259" key="17">
    <source>
        <dbReference type="Pfam" id="PF22461"/>
    </source>
</evidence>
<gene>
    <name evidence="18" type="ORF">ETSY2_32135</name>
</gene>
<comment type="similarity">
    <text evidence="2">Belongs to the BexD/CtrA/VexA family.</text>
</comment>
<dbReference type="InterPro" id="IPR049712">
    <property type="entry name" value="Poly_export"/>
</dbReference>
<dbReference type="GO" id="GO:0009279">
    <property type="term" value="C:cell outer membrane"/>
    <property type="evidence" value="ECO:0007669"/>
    <property type="project" value="UniProtKB-SubCell"/>
</dbReference>
<sequence length="560" mass="61442">MHKDLYSCYLLILSLLVLLIAGCVREPSQPSDADVIVPDPSPQVSTPVMLSAIEVKSGDSHMQIVLSGSQPFEVEFENHDDPLRLTVHVASAQVRQPQKVKVGRGGIRSVQLQQLPGPEPMARLDIHLDDRAFYRLTKKPERLMIGVQLPEPSKALSAPPTLPQEPYVPPEPDPVKPSEAEAEAASATEPSVPVLPEIQEYRVGSGDELAITVYGEPELTQTYLVTQRGDIAFQFVGAVPVAGLTTDEVAAALRQALSPTYVLDPQVTVEVKTYKSQRVFVVGATSPATFDLQKDTTLIEILSQIEGLESNSHLLVYRRGPETDHGTNTAQGYANDAIRVDLERLLRQGDMSLNFVLQPRDVIYVPTALRKGGELVFVVGAIQPQTFPLKEGMTLIEVLSKLSALENRTHVLVYRRAQQSDNPPADKPGPEEDAIRVDLERLLRQGDMSLNLVLEPRDVIYVPDASQGGVVSNSITVFGEVKRPGPLDLPENGMTILETIAEAGGFAQWAAPKRTRVLRMESGKERTITIDVSAIMRGKLSQNIELKPNDVIVVPERRLF</sequence>
<evidence type="ECO:0000256" key="2">
    <source>
        <dbReference type="ARBA" id="ARBA00009450"/>
    </source>
</evidence>
<evidence type="ECO:0000256" key="1">
    <source>
        <dbReference type="ARBA" id="ARBA00004571"/>
    </source>
</evidence>
<dbReference type="PANTHER" id="PTHR33619">
    <property type="entry name" value="POLYSACCHARIDE EXPORT PROTEIN GFCE-RELATED"/>
    <property type="match status" value="1"/>
</dbReference>
<evidence type="ECO:0000256" key="13">
    <source>
        <dbReference type="ARBA" id="ARBA00023237"/>
    </source>
</evidence>
<keyword evidence="4" id="KW-1134">Transmembrane beta strand</keyword>
<protein>
    <recommendedName>
        <fullName evidence="20">Soluble ligand binding domain-containing protein</fullName>
    </recommendedName>
</protein>
<keyword evidence="9" id="KW-0406">Ion transport</keyword>
<dbReference type="Gene3D" id="3.30.1950.10">
    <property type="entry name" value="wza like domain"/>
    <property type="match status" value="1"/>
</dbReference>
<feature type="region of interest" description="Disordered" evidence="15">
    <location>
        <begin position="150"/>
        <end position="189"/>
    </location>
</feature>
<evidence type="ECO:0000313" key="19">
    <source>
        <dbReference type="Proteomes" id="UP000019140"/>
    </source>
</evidence>
<keyword evidence="6" id="KW-0812">Transmembrane</keyword>
<dbReference type="EMBL" id="AZHX01001371">
    <property type="protein sequence ID" value="ETX03866.1"/>
    <property type="molecule type" value="Genomic_DNA"/>
</dbReference>
<evidence type="ECO:0000259" key="16">
    <source>
        <dbReference type="Pfam" id="PF02563"/>
    </source>
</evidence>
<evidence type="ECO:0000256" key="14">
    <source>
        <dbReference type="ARBA" id="ARBA00023288"/>
    </source>
</evidence>
<evidence type="ECO:0000256" key="9">
    <source>
        <dbReference type="ARBA" id="ARBA00023065"/>
    </source>
</evidence>
<evidence type="ECO:0000256" key="6">
    <source>
        <dbReference type="ARBA" id="ARBA00022692"/>
    </source>
</evidence>
<evidence type="ECO:0008006" key="20">
    <source>
        <dbReference type="Google" id="ProtNLM"/>
    </source>
</evidence>
<feature type="domain" description="Polysaccharide export protein N-terminal" evidence="16">
    <location>
        <begin position="198"/>
        <end position="272"/>
    </location>
</feature>
<comment type="subcellular location">
    <subcellularLocation>
        <location evidence="1">Cell outer membrane</location>
        <topology evidence="1">Multi-pass membrane protein</topology>
    </subcellularLocation>
</comment>
<dbReference type="GO" id="GO:0006811">
    <property type="term" value="P:monoatomic ion transport"/>
    <property type="evidence" value="ECO:0007669"/>
    <property type="project" value="UniProtKB-KW"/>
</dbReference>
<dbReference type="InterPro" id="IPR003715">
    <property type="entry name" value="Poly_export_N"/>
</dbReference>
<dbReference type="Gene3D" id="3.10.560.10">
    <property type="entry name" value="Outer membrane lipoprotein wza domain like"/>
    <property type="match status" value="2"/>
</dbReference>
<evidence type="ECO:0000256" key="8">
    <source>
        <dbReference type="ARBA" id="ARBA00023047"/>
    </source>
</evidence>
<keyword evidence="8" id="KW-0625">Polysaccharide transport</keyword>
<dbReference type="Pfam" id="PF02563">
    <property type="entry name" value="Poly_export"/>
    <property type="match status" value="1"/>
</dbReference>
<proteinExistence type="inferred from homology"/>
<name>W4M1Q6_9BACT</name>
<accession>W4M1Q6</accession>
<keyword evidence="13" id="KW-0998">Cell outer membrane</keyword>
<dbReference type="GO" id="GO:0015288">
    <property type="term" value="F:porin activity"/>
    <property type="evidence" value="ECO:0007669"/>
    <property type="project" value="UniProtKB-KW"/>
</dbReference>
<dbReference type="HOGENOM" id="CLU_486348_0_0_7"/>